<evidence type="ECO:0000256" key="10">
    <source>
        <dbReference type="ARBA" id="ARBA00023204"/>
    </source>
</evidence>
<keyword evidence="4 12" id="KW-0548">Nucleotidyltransferase</keyword>
<dbReference type="GO" id="GO:0003887">
    <property type="term" value="F:DNA-directed DNA polymerase activity"/>
    <property type="evidence" value="ECO:0007669"/>
    <property type="project" value="UniProtKB-UniRule"/>
</dbReference>
<evidence type="ECO:0000256" key="8">
    <source>
        <dbReference type="ARBA" id="ARBA00022842"/>
    </source>
</evidence>
<keyword evidence="6 12" id="KW-0479">Metal-binding</keyword>
<comment type="catalytic activity">
    <reaction evidence="11 12">
        <text>DNA(n) + a 2'-deoxyribonucleoside 5'-triphosphate = DNA(n+1) + diphosphate</text>
        <dbReference type="Rhea" id="RHEA:22508"/>
        <dbReference type="Rhea" id="RHEA-COMP:17339"/>
        <dbReference type="Rhea" id="RHEA-COMP:17340"/>
        <dbReference type="ChEBI" id="CHEBI:33019"/>
        <dbReference type="ChEBI" id="CHEBI:61560"/>
        <dbReference type="ChEBI" id="CHEBI:173112"/>
        <dbReference type="EC" id="2.7.7.7"/>
    </reaction>
</comment>
<dbReference type="FunFam" id="3.30.1490.100:FF:000004">
    <property type="entry name" value="DNA polymerase IV"/>
    <property type="match status" value="1"/>
</dbReference>
<keyword evidence="8 12" id="KW-0460">Magnesium</keyword>
<name>A0A0B6AQZ4_PRIM2</name>
<sequence length="402" mass="45169">MKMMYPKNGKVILHIDANAFYASVETAHDHTLKDKPLAIAGNPKERRGIVVTCNYIARNRGVYAPMPLWEAKRKCPELVVIKPNFPLYRQVSKNMFDYLVTISPLLEPASIDEGYLDITNCAELGSPLDIAKSIQQHLIQTLQIPVSIGIAPNKFLAKTASDMQKPLGITVLRKRDVQTVLWPKAVEEMHGIGKKTAEKLNAIKIVTIGDLAKAAPGLLKQTLGVKGEVMKERAWGQDDRQVNPDRQSQFKSIGNSTTLSQNAVDEHEVLPILNKLSHSVSSRMKAKKVVSKTIQLTIRYSDFKTITRSQTISKAISEPNDLFHYSAVLFQRHWNGEPIRLLGVAALQVSHQLQEEEQLDLFTYGEQAKKEPLYKAVESLREKYGDNIIQSGLKKQRGKKER</sequence>
<dbReference type="KEGG" id="bmeg:BG04_4645"/>
<reference evidence="13 14" key="1">
    <citation type="journal article" date="2015" name="Genome Announc.">
        <title>Complete genome sequences for 35 biothreat assay-relevant bacillus species.</title>
        <authorList>
            <person name="Johnson S.L."/>
            <person name="Daligault H.E."/>
            <person name="Davenport K.W."/>
            <person name="Jaissle J."/>
            <person name="Frey K.G."/>
            <person name="Ladner J.T."/>
            <person name="Broomall S.M."/>
            <person name="Bishop-Lilly K.A."/>
            <person name="Bruce D.C."/>
            <person name="Gibbons H.S."/>
            <person name="Coyne S.R."/>
            <person name="Lo C.C."/>
            <person name="Meincke L."/>
            <person name="Munk A.C."/>
            <person name="Koroleva G.I."/>
            <person name="Rosenzweig C.N."/>
            <person name="Palacios G.F."/>
            <person name="Redden C.L."/>
            <person name="Minogue T.D."/>
            <person name="Chain P.S."/>
        </authorList>
    </citation>
    <scope>NUCLEOTIDE SEQUENCE [LARGE SCALE GENOMIC DNA]</scope>
    <source>
        <strain evidence="14">ATCC 14581 / DSM 32 / JCM 2506 / NBRC 15308 / NCIMB 9376 / NCTC 10342 / NRRL B-14308 / VKM B-512</strain>
    </source>
</reference>
<dbReference type="HOGENOM" id="CLU_012348_1_1_9"/>
<evidence type="ECO:0000256" key="11">
    <source>
        <dbReference type="ARBA" id="ARBA00049244"/>
    </source>
</evidence>
<comment type="cofactor">
    <cofactor evidence="12">
        <name>Mg(2+)</name>
        <dbReference type="ChEBI" id="CHEBI:18420"/>
    </cofactor>
    <text evidence="12">Binds 2 magnesium ions per subunit.</text>
</comment>
<dbReference type="CDD" id="cd03586">
    <property type="entry name" value="PolY_Pol_IV_kappa"/>
    <property type="match status" value="1"/>
</dbReference>
<protein>
    <recommendedName>
        <fullName evidence="12">DNA polymerase IV</fullName>
        <shortName evidence="12">Pol IV</shortName>
        <ecNumber evidence="12">2.7.7.7</ecNumber>
    </recommendedName>
</protein>
<dbReference type="InterPro" id="IPR024728">
    <property type="entry name" value="PolY_HhH_motif"/>
</dbReference>
<dbReference type="Gene3D" id="1.10.150.20">
    <property type="entry name" value="5' to 3' exonuclease, C-terminal subdomain"/>
    <property type="match status" value="1"/>
</dbReference>
<dbReference type="GO" id="GO:0003684">
    <property type="term" value="F:damaged DNA binding"/>
    <property type="evidence" value="ECO:0007669"/>
    <property type="project" value="InterPro"/>
</dbReference>
<dbReference type="PANTHER" id="PTHR11076:SF33">
    <property type="entry name" value="DNA POLYMERASE KAPPA"/>
    <property type="match status" value="1"/>
</dbReference>
<evidence type="ECO:0000313" key="14">
    <source>
        <dbReference type="Proteomes" id="UP000031829"/>
    </source>
</evidence>
<dbReference type="SUPFAM" id="SSF100879">
    <property type="entry name" value="Lesion bypass DNA polymerase (Y-family), little finger domain"/>
    <property type="match status" value="1"/>
</dbReference>
<dbReference type="Gene3D" id="3.30.1490.100">
    <property type="entry name" value="DNA polymerase, Y-family, little finger domain"/>
    <property type="match status" value="1"/>
</dbReference>
<feature type="binding site" evidence="12">
    <location>
        <position position="16"/>
    </location>
    <ligand>
        <name>Mg(2+)</name>
        <dbReference type="ChEBI" id="CHEBI:18420"/>
    </ligand>
</feature>
<feature type="active site" evidence="12">
    <location>
        <position position="113"/>
    </location>
</feature>
<dbReference type="InterPro" id="IPR017961">
    <property type="entry name" value="DNA_pol_Y-fam_little_finger"/>
</dbReference>
<dbReference type="NCBIfam" id="NF002677">
    <property type="entry name" value="PRK02406.1"/>
    <property type="match status" value="1"/>
</dbReference>
<keyword evidence="5 12" id="KW-0235">DNA replication</keyword>
<comment type="subunit">
    <text evidence="12">Monomer.</text>
</comment>
<accession>A0A0B6AQZ4</accession>
<gene>
    <name evidence="12" type="primary">dinB</name>
    <name evidence="13" type="ORF">BG04_4645</name>
</gene>
<dbReference type="NCBIfam" id="NF002492">
    <property type="entry name" value="PRK01810.1"/>
    <property type="match status" value="1"/>
</dbReference>
<organism evidence="13 14">
    <name type="scientific">Priestia megaterium (strain ATCC 14581 / DSM 32 / CCUG 1817 / JCM 2506 / NBRC 15308 / NCIMB 9376 / NCTC 10342 / NRRL B-14308 / VKM B-512 / Ford 19)</name>
    <name type="common">Bacillus megaterium</name>
    <dbReference type="NCBI Taxonomy" id="1348623"/>
    <lineage>
        <taxon>Bacteria</taxon>
        <taxon>Bacillati</taxon>
        <taxon>Bacillota</taxon>
        <taxon>Bacilli</taxon>
        <taxon>Bacillales</taxon>
        <taxon>Bacillaceae</taxon>
        <taxon>Priestia</taxon>
    </lineage>
</organism>
<feature type="binding site" evidence="12">
    <location>
        <position position="112"/>
    </location>
    <ligand>
        <name>Mg(2+)</name>
        <dbReference type="ChEBI" id="CHEBI:18420"/>
    </ligand>
</feature>
<feature type="site" description="Substrate discrimination" evidence="12">
    <location>
        <position position="21"/>
    </location>
</feature>
<keyword evidence="3 12" id="KW-0808">Transferase</keyword>
<dbReference type="GO" id="GO:0009432">
    <property type="term" value="P:SOS response"/>
    <property type="evidence" value="ECO:0007669"/>
    <property type="project" value="TreeGrafter"/>
</dbReference>
<keyword evidence="9 12" id="KW-0239">DNA-directed DNA polymerase</keyword>
<evidence type="ECO:0000256" key="2">
    <source>
        <dbReference type="ARBA" id="ARBA00022457"/>
    </source>
</evidence>
<dbReference type="GO" id="GO:0000287">
    <property type="term" value="F:magnesium ion binding"/>
    <property type="evidence" value="ECO:0007669"/>
    <property type="project" value="UniProtKB-UniRule"/>
</dbReference>
<dbReference type="InterPro" id="IPR022880">
    <property type="entry name" value="DNApol_IV"/>
</dbReference>
<dbReference type="Pfam" id="PF00817">
    <property type="entry name" value="IMS"/>
    <property type="match status" value="1"/>
</dbReference>
<keyword evidence="12" id="KW-0963">Cytoplasm</keyword>
<dbReference type="GO" id="GO:0006281">
    <property type="term" value="P:DNA repair"/>
    <property type="evidence" value="ECO:0007669"/>
    <property type="project" value="UniProtKB-UniRule"/>
</dbReference>
<dbReference type="AlphaFoldDB" id="A0A0B6AQZ4"/>
<dbReference type="GeneID" id="93642640"/>
<dbReference type="InterPro" id="IPR050116">
    <property type="entry name" value="DNA_polymerase-Y"/>
</dbReference>
<dbReference type="HAMAP" id="MF_01113">
    <property type="entry name" value="DNApol_IV"/>
    <property type="match status" value="1"/>
</dbReference>
<comment type="similarity">
    <text evidence="1 12">Belongs to the DNA polymerase type-Y family.</text>
</comment>
<dbReference type="InterPro" id="IPR043128">
    <property type="entry name" value="Rev_trsase/Diguanyl_cyclase"/>
</dbReference>
<keyword evidence="12" id="KW-0238">DNA-binding</keyword>
<dbReference type="SUPFAM" id="SSF56672">
    <property type="entry name" value="DNA/RNA polymerases"/>
    <property type="match status" value="1"/>
</dbReference>
<dbReference type="Pfam" id="PF11798">
    <property type="entry name" value="IMS_HHH"/>
    <property type="match status" value="1"/>
</dbReference>
<keyword evidence="2 12" id="KW-0515">Mutator protein</keyword>
<evidence type="ECO:0000256" key="12">
    <source>
        <dbReference type="HAMAP-Rule" id="MF_01113"/>
    </source>
</evidence>
<evidence type="ECO:0000256" key="9">
    <source>
        <dbReference type="ARBA" id="ARBA00022932"/>
    </source>
</evidence>
<dbReference type="Gene3D" id="3.30.70.270">
    <property type="match status" value="1"/>
</dbReference>
<dbReference type="InterPro" id="IPR043502">
    <property type="entry name" value="DNA/RNA_pol_sf"/>
</dbReference>
<dbReference type="EC" id="2.7.7.7" evidence="12"/>
<dbReference type="Gene3D" id="3.40.1170.60">
    <property type="match status" value="1"/>
</dbReference>
<dbReference type="PROSITE" id="PS50173">
    <property type="entry name" value="UMUC"/>
    <property type="match status" value="1"/>
</dbReference>
<evidence type="ECO:0000256" key="4">
    <source>
        <dbReference type="ARBA" id="ARBA00022695"/>
    </source>
</evidence>
<dbReference type="GO" id="GO:0042276">
    <property type="term" value="P:error-prone translesion synthesis"/>
    <property type="evidence" value="ECO:0007669"/>
    <property type="project" value="TreeGrafter"/>
</dbReference>
<comment type="subcellular location">
    <subcellularLocation>
        <location evidence="12">Cytoplasm</location>
    </subcellularLocation>
</comment>
<keyword evidence="10 12" id="KW-0234">DNA repair</keyword>
<dbReference type="Pfam" id="PF11799">
    <property type="entry name" value="IMS_C"/>
    <property type="match status" value="1"/>
</dbReference>
<comment type="function">
    <text evidence="12">Poorly processive, error-prone DNA polymerase involved in untargeted mutagenesis. Copies undamaged DNA at stalled replication forks, which arise in vivo from mismatched or misaligned primer ends. These misaligned primers can be extended by PolIV. Exhibits no 3'-5' exonuclease (proofreading) activity. May be involved in translesional synthesis, in conjunction with the beta clamp from PolIII.</text>
</comment>
<evidence type="ECO:0000256" key="1">
    <source>
        <dbReference type="ARBA" id="ARBA00010945"/>
    </source>
</evidence>
<evidence type="ECO:0000256" key="7">
    <source>
        <dbReference type="ARBA" id="ARBA00022763"/>
    </source>
</evidence>
<dbReference type="RefSeq" id="WP_034652211.1">
    <property type="nucleotide sequence ID" value="NZ_BCVB01000004.1"/>
</dbReference>
<evidence type="ECO:0000256" key="3">
    <source>
        <dbReference type="ARBA" id="ARBA00022679"/>
    </source>
</evidence>
<evidence type="ECO:0000256" key="5">
    <source>
        <dbReference type="ARBA" id="ARBA00022705"/>
    </source>
</evidence>
<dbReference type="InterPro" id="IPR036775">
    <property type="entry name" value="DNA_pol_Y-fam_lit_finger_sf"/>
</dbReference>
<evidence type="ECO:0000256" key="6">
    <source>
        <dbReference type="ARBA" id="ARBA00022723"/>
    </source>
</evidence>
<keyword evidence="7 12" id="KW-0227">DNA damage</keyword>
<dbReference type="GO" id="GO:0006261">
    <property type="term" value="P:DNA-templated DNA replication"/>
    <property type="evidence" value="ECO:0007669"/>
    <property type="project" value="UniProtKB-UniRule"/>
</dbReference>
<evidence type="ECO:0000313" key="13">
    <source>
        <dbReference type="EMBL" id="AJI23068.1"/>
    </source>
</evidence>
<dbReference type="PANTHER" id="PTHR11076">
    <property type="entry name" value="DNA REPAIR POLYMERASE UMUC / TRANSFERASE FAMILY MEMBER"/>
    <property type="match status" value="1"/>
</dbReference>
<dbReference type="EMBL" id="CP009920">
    <property type="protein sequence ID" value="AJI23068.1"/>
    <property type="molecule type" value="Genomic_DNA"/>
</dbReference>
<dbReference type="GO" id="GO:0005829">
    <property type="term" value="C:cytosol"/>
    <property type="evidence" value="ECO:0007669"/>
    <property type="project" value="TreeGrafter"/>
</dbReference>
<dbReference type="InterPro" id="IPR001126">
    <property type="entry name" value="UmuC"/>
</dbReference>
<proteinExistence type="inferred from homology"/>
<dbReference type="Proteomes" id="UP000031829">
    <property type="component" value="Chromosome"/>
</dbReference>